<name>A0ABN9SKG0_9DINO</name>
<reference evidence="1" key="1">
    <citation type="submission" date="2023-10" db="EMBL/GenBank/DDBJ databases">
        <authorList>
            <person name="Chen Y."/>
            <person name="Shah S."/>
            <person name="Dougan E. K."/>
            <person name="Thang M."/>
            <person name="Chan C."/>
        </authorList>
    </citation>
    <scope>NUCLEOTIDE SEQUENCE [LARGE SCALE GENOMIC DNA]</scope>
</reference>
<gene>
    <name evidence="1" type="ORF">PCOR1329_LOCUS30293</name>
</gene>
<accession>A0ABN9SKG0</accession>
<keyword evidence="2" id="KW-1185">Reference proteome</keyword>
<feature type="non-terminal residue" evidence="1">
    <location>
        <position position="334"/>
    </location>
</feature>
<feature type="non-terminal residue" evidence="1">
    <location>
        <position position="1"/>
    </location>
</feature>
<dbReference type="EMBL" id="CAUYUJ010011592">
    <property type="protein sequence ID" value="CAK0832226.1"/>
    <property type="molecule type" value="Genomic_DNA"/>
</dbReference>
<evidence type="ECO:0000313" key="2">
    <source>
        <dbReference type="Proteomes" id="UP001189429"/>
    </source>
</evidence>
<sequence length="334" mass="36498">DAVAVSASDKLDPLKCLSIMLEREGVDPQEAASIPPFDCHAIRRVARTFKERTAVGADRLSPRDLVYLSDRGLTVLGLLWHWVLDTGRLPSQVSLITIAMPVKPEGGFRPIGILATVVRVASAPVVTEQTIVAGCTFATTLLKVLLIRMLDCVMAKFPFARVYNVVDEITVRVRVSRELVRDMPPVVVGFTCRKLEELDLVLARAEGKIVSTHPDVVQRSERALARWGFTGASVVGILGVDFTMTKARRNPVQKARVAKLKRRAHRFRGLRSSFKMLTRIVRAGANTAGLYGASVTGVSDRSLQQLRSVAGEAVFGQAKGRSNTIGFMLSPTPQ</sequence>
<proteinExistence type="predicted"/>
<evidence type="ECO:0000313" key="1">
    <source>
        <dbReference type="EMBL" id="CAK0832226.1"/>
    </source>
</evidence>
<protein>
    <submittedName>
        <fullName evidence="1">Uncharacterized protein</fullName>
    </submittedName>
</protein>
<dbReference type="Proteomes" id="UP001189429">
    <property type="component" value="Unassembled WGS sequence"/>
</dbReference>
<organism evidence="1 2">
    <name type="scientific">Prorocentrum cordatum</name>
    <dbReference type="NCBI Taxonomy" id="2364126"/>
    <lineage>
        <taxon>Eukaryota</taxon>
        <taxon>Sar</taxon>
        <taxon>Alveolata</taxon>
        <taxon>Dinophyceae</taxon>
        <taxon>Prorocentrales</taxon>
        <taxon>Prorocentraceae</taxon>
        <taxon>Prorocentrum</taxon>
    </lineage>
</organism>
<comment type="caution">
    <text evidence="1">The sequence shown here is derived from an EMBL/GenBank/DDBJ whole genome shotgun (WGS) entry which is preliminary data.</text>
</comment>